<evidence type="ECO:0000313" key="2">
    <source>
        <dbReference type="EMBL" id="GAG15107.1"/>
    </source>
</evidence>
<feature type="transmembrane region" description="Helical" evidence="1">
    <location>
        <begin position="12"/>
        <end position="30"/>
    </location>
</feature>
<keyword evidence="1" id="KW-0812">Transmembrane</keyword>
<keyword evidence="1" id="KW-1133">Transmembrane helix</keyword>
<name>X0VVG2_9ZZZZ</name>
<gene>
    <name evidence="2" type="ORF">S01H1_57812</name>
</gene>
<accession>X0VVG2</accession>
<reference evidence="2" key="1">
    <citation type="journal article" date="2014" name="Front. Microbiol.">
        <title>High frequency of phylogenetically diverse reductive dehalogenase-homologous genes in deep subseafloor sedimentary metagenomes.</title>
        <authorList>
            <person name="Kawai M."/>
            <person name="Futagami T."/>
            <person name="Toyoda A."/>
            <person name="Takaki Y."/>
            <person name="Nishi S."/>
            <person name="Hori S."/>
            <person name="Arai W."/>
            <person name="Tsubouchi T."/>
            <person name="Morono Y."/>
            <person name="Uchiyama I."/>
            <person name="Ito T."/>
            <person name="Fujiyama A."/>
            <person name="Inagaki F."/>
            <person name="Takami H."/>
        </authorList>
    </citation>
    <scope>NUCLEOTIDE SEQUENCE</scope>
    <source>
        <strain evidence="2">Expedition CK06-06</strain>
    </source>
</reference>
<sequence>LLMYKAPQPVLKITLGLLPLLALLFGWLTVEIDGSRLRWFFGIGLIRKSRELVEIESVEVVRNSWIWGWGIRLTPHGWLYNVSGFDAVEIQLTGGKKFRIGTDDPQGLQRAIQQATGQ</sequence>
<feature type="non-terminal residue" evidence="2">
    <location>
        <position position="1"/>
    </location>
</feature>
<dbReference type="EMBL" id="BARS01037726">
    <property type="protein sequence ID" value="GAG15107.1"/>
    <property type="molecule type" value="Genomic_DNA"/>
</dbReference>
<evidence type="ECO:0000256" key="1">
    <source>
        <dbReference type="SAM" id="Phobius"/>
    </source>
</evidence>
<organism evidence="2">
    <name type="scientific">marine sediment metagenome</name>
    <dbReference type="NCBI Taxonomy" id="412755"/>
    <lineage>
        <taxon>unclassified sequences</taxon>
        <taxon>metagenomes</taxon>
        <taxon>ecological metagenomes</taxon>
    </lineage>
</organism>
<comment type="caution">
    <text evidence="2">The sequence shown here is derived from an EMBL/GenBank/DDBJ whole genome shotgun (WGS) entry which is preliminary data.</text>
</comment>
<dbReference type="AlphaFoldDB" id="X0VVG2"/>
<proteinExistence type="predicted"/>
<evidence type="ECO:0008006" key="3">
    <source>
        <dbReference type="Google" id="ProtNLM"/>
    </source>
</evidence>
<keyword evidence="1" id="KW-0472">Membrane</keyword>
<protein>
    <recommendedName>
        <fullName evidence="3">DUF304 domain-containing protein</fullName>
    </recommendedName>
</protein>